<dbReference type="AlphaFoldDB" id="A0A834WJQ6"/>
<feature type="compositionally biased region" description="Polar residues" evidence="1">
    <location>
        <begin position="15"/>
        <end position="34"/>
    </location>
</feature>
<dbReference type="Proteomes" id="UP000634136">
    <property type="component" value="Unassembled WGS sequence"/>
</dbReference>
<evidence type="ECO:0000313" key="2">
    <source>
        <dbReference type="EMBL" id="KAF7825532.1"/>
    </source>
</evidence>
<evidence type="ECO:0000313" key="3">
    <source>
        <dbReference type="Proteomes" id="UP000634136"/>
    </source>
</evidence>
<comment type="caution">
    <text evidence="2">The sequence shown here is derived from an EMBL/GenBank/DDBJ whole genome shotgun (WGS) entry which is preliminary data.</text>
</comment>
<gene>
    <name evidence="2" type="ORF">G2W53_016696</name>
</gene>
<dbReference type="EMBL" id="JAAIUW010000006">
    <property type="protein sequence ID" value="KAF7825532.1"/>
    <property type="molecule type" value="Genomic_DNA"/>
</dbReference>
<feature type="region of interest" description="Disordered" evidence="1">
    <location>
        <begin position="1"/>
        <end position="36"/>
    </location>
</feature>
<proteinExistence type="predicted"/>
<evidence type="ECO:0000256" key="1">
    <source>
        <dbReference type="SAM" id="MobiDB-lite"/>
    </source>
</evidence>
<accession>A0A834WJQ6</accession>
<name>A0A834WJQ6_9FABA</name>
<organism evidence="2 3">
    <name type="scientific">Senna tora</name>
    <dbReference type="NCBI Taxonomy" id="362788"/>
    <lineage>
        <taxon>Eukaryota</taxon>
        <taxon>Viridiplantae</taxon>
        <taxon>Streptophyta</taxon>
        <taxon>Embryophyta</taxon>
        <taxon>Tracheophyta</taxon>
        <taxon>Spermatophyta</taxon>
        <taxon>Magnoliopsida</taxon>
        <taxon>eudicotyledons</taxon>
        <taxon>Gunneridae</taxon>
        <taxon>Pentapetalae</taxon>
        <taxon>rosids</taxon>
        <taxon>fabids</taxon>
        <taxon>Fabales</taxon>
        <taxon>Fabaceae</taxon>
        <taxon>Caesalpinioideae</taxon>
        <taxon>Cassia clade</taxon>
        <taxon>Senna</taxon>
    </lineage>
</organism>
<protein>
    <submittedName>
        <fullName evidence="2">Coronatine-insensitive protein-like protein 1b</fullName>
    </submittedName>
</protein>
<keyword evidence="3" id="KW-1185">Reference proteome</keyword>
<reference evidence="2" key="1">
    <citation type="submission" date="2020-09" db="EMBL/GenBank/DDBJ databases">
        <title>Genome-Enabled Discovery of Anthraquinone Biosynthesis in Senna tora.</title>
        <authorList>
            <person name="Kang S.-H."/>
            <person name="Pandey R.P."/>
            <person name="Lee C.-M."/>
            <person name="Sim J.-S."/>
            <person name="Jeong J.-T."/>
            <person name="Choi B.-S."/>
            <person name="Jung M."/>
            <person name="Ginzburg D."/>
            <person name="Zhao K."/>
            <person name="Won S.Y."/>
            <person name="Oh T.-J."/>
            <person name="Yu Y."/>
            <person name="Kim N.-H."/>
            <person name="Lee O.R."/>
            <person name="Lee T.-H."/>
            <person name="Bashyal P."/>
            <person name="Kim T.-S."/>
            <person name="Lee W.-H."/>
            <person name="Kawkins C."/>
            <person name="Kim C.-K."/>
            <person name="Kim J.S."/>
            <person name="Ahn B.O."/>
            <person name="Rhee S.Y."/>
            <person name="Sohng J.K."/>
        </authorList>
    </citation>
    <scope>NUCLEOTIDE SEQUENCE</scope>
    <source>
        <tissue evidence="2">Leaf</tissue>
    </source>
</reference>
<sequence>MTYGSHAPDAGQEAQDPNPSQSYAENGATSSNRVDSVIELKEKISKISTPR</sequence>